<dbReference type="GO" id="GO:0008168">
    <property type="term" value="F:methyltransferase activity"/>
    <property type="evidence" value="ECO:0007669"/>
    <property type="project" value="UniProtKB-KW"/>
</dbReference>
<protein>
    <submittedName>
        <fullName evidence="2">Putative DNA methylase</fullName>
    </submittedName>
</protein>
<accession>A0A1G7VNH9</accession>
<organism evidence="2 3">
    <name type="scientific">Desulfosporosinus hippei DSM 8344</name>
    <dbReference type="NCBI Taxonomy" id="1121419"/>
    <lineage>
        <taxon>Bacteria</taxon>
        <taxon>Bacillati</taxon>
        <taxon>Bacillota</taxon>
        <taxon>Clostridia</taxon>
        <taxon>Eubacteriales</taxon>
        <taxon>Desulfitobacteriaceae</taxon>
        <taxon>Desulfosporosinus</taxon>
    </lineage>
</organism>
<dbReference type="OrthoDB" id="9800801at2"/>
<evidence type="ECO:0000259" key="1">
    <source>
        <dbReference type="Pfam" id="PF06634"/>
    </source>
</evidence>
<dbReference type="EMBL" id="FNCP01000004">
    <property type="protein sequence ID" value="SDG61372.1"/>
    <property type="molecule type" value="Genomic_DNA"/>
</dbReference>
<evidence type="ECO:0000313" key="3">
    <source>
        <dbReference type="Proteomes" id="UP000198656"/>
    </source>
</evidence>
<evidence type="ECO:0000313" key="2">
    <source>
        <dbReference type="EMBL" id="SDG61372.1"/>
    </source>
</evidence>
<keyword evidence="2" id="KW-0808">Transferase</keyword>
<dbReference type="GO" id="GO:0032259">
    <property type="term" value="P:methylation"/>
    <property type="evidence" value="ECO:0007669"/>
    <property type="project" value="UniProtKB-KW"/>
</dbReference>
<keyword evidence="2" id="KW-0489">Methyltransferase</keyword>
<dbReference type="Pfam" id="PF06634">
    <property type="entry name" value="DUF1156"/>
    <property type="match status" value="1"/>
</dbReference>
<dbReference type="SUPFAM" id="SSF53335">
    <property type="entry name" value="S-adenosyl-L-methionine-dependent methyltransferases"/>
    <property type="match status" value="1"/>
</dbReference>
<dbReference type="InterPro" id="IPR029063">
    <property type="entry name" value="SAM-dependent_MTases_sf"/>
</dbReference>
<gene>
    <name evidence="2" type="ORF">SAMN05443529_104181</name>
</gene>
<dbReference type="AlphaFoldDB" id="A0A1G7VNH9"/>
<proteinExistence type="predicted"/>
<reference evidence="3" key="1">
    <citation type="submission" date="2016-10" db="EMBL/GenBank/DDBJ databases">
        <authorList>
            <person name="Varghese N."/>
            <person name="Submissions S."/>
        </authorList>
    </citation>
    <scope>NUCLEOTIDE SEQUENCE [LARGE SCALE GENOMIC DNA]</scope>
    <source>
        <strain evidence="3">DSM 8344</strain>
    </source>
</reference>
<dbReference type="RefSeq" id="WP_092330892.1">
    <property type="nucleotide sequence ID" value="NZ_FNCP01000004.1"/>
</dbReference>
<dbReference type="NCBIfam" id="NF042963">
    <property type="entry name" value="DUF1156_antiphage"/>
    <property type="match status" value="1"/>
</dbReference>
<dbReference type="InterPro" id="IPR009537">
    <property type="entry name" value="DUF1156"/>
</dbReference>
<dbReference type="Proteomes" id="UP000198656">
    <property type="component" value="Unassembled WGS sequence"/>
</dbReference>
<dbReference type="STRING" id="1121419.SAMN05443529_104181"/>
<keyword evidence="3" id="KW-1185">Reference proteome</keyword>
<sequence>MAIAPFEWKDKPALIEHLFPVQKISAESFKEQMAGSGKTLTALGSYWKGRKPLILNKACILGSLLPATEDWIKDLEIFELLMGMASESMQKRLEEKLSASKRDTISQFLVLPYNEQVKIAKRPEEVGEHLFLHVWDRVNRHLGTSATSFPELIEQMGIARFGRRPKVADVFSGSGQIPFEAARLGCDVYASDINPIACLLTWGGFNIVGASREKRAEIEKAQKKLSEHVQKEIDVLGVETDGKGWRAKVYLYCVEVKCPETGWMVPLLPDRVISSGYRVIAELIPNHLDKRYDIEVRYVDSSEEINAAQVGTILDGNVVHSPDGVTQYRINIKTIRGDYKEGKETKNRLRLWEKSDFIPLPHDIFQERLYCVQWMKQKPKGKKYDYEFRSVTYDDLEREQKVINYVRDHLDEWQEKGYIPDMVIESGDKTDEPIRTRGWTHWHHLFNPRHLLYLGTIKKNIENPFIYPLLPSILDFSSKLSRWTTSGARIAKDGSGKQIGGASNNTSNVFYNQALNTFYNWGCRSLLDLFAVLDKPIKSIPFTSNTKVGNGTASEVQIENDIYITDPPYGDAVKYEEITEFFIAWLRKNPPKEFEHWTWDSRRSLAIKGEDEGFRQGMVDAYRKMTQKMPDNGIQVLMFTHQSGAIWADMANIIWASGLQVTAAWYVVTETDSALRQGANVKGTIILILRKRHQELETFRDDLGWEIEEAVKEQVESLIGLDKKVRAQGSEGLYTDVDLQMAGYAAALKVLTAYSRIDGKDMVTEAEAPRQKGKKTFVDELIEFAVQTAVQFLVPVGFEKGEWQKLQAVERFYLKMVEMEHQGAKTLDNYQNFAKAFKVYHFDQLMSDSSKANSARLKLSTEFKSALMSGDAEIVGTPLRALLYALFELFKEVEVDDVLLHLMENCPNYLANKTLLAKMAAYLAEKREGINGAKTFKPDVEASCARVLAESIRNQRL</sequence>
<dbReference type="InterPro" id="IPR049953">
    <property type="entry name" value="Antiphage_assoc"/>
</dbReference>
<feature type="domain" description="DUF1156" evidence="1">
    <location>
        <begin position="19"/>
        <end position="78"/>
    </location>
</feature>
<dbReference type="Gene3D" id="3.40.50.150">
    <property type="entry name" value="Vaccinia Virus protein VP39"/>
    <property type="match status" value="1"/>
</dbReference>
<name>A0A1G7VNH9_9FIRM</name>